<feature type="region of interest" description="Disordered" evidence="1">
    <location>
        <begin position="251"/>
        <end position="362"/>
    </location>
</feature>
<keyword evidence="2" id="KW-0472">Membrane</keyword>
<feature type="transmembrane region" description="Helical" evidence="2">
    <location>
        <begin position="218"/>
        <end position="242"/>
    </location>
</feature>
<dbReference type="EMBL" id="LGTL01000024">
    <property type="protein sequence ID" value="KPA75509.1"/>
    <property type="molecule type" value="Genomic_DNA"/>
</dbReference>
<evidence type="ECO:0000256" key="1">
    <source>
        <dbReference type="SAM" id="MobiDB-lite"/>
    </source>
</evidence>
<evidence type="ECO:0000256" key="2">
    <source>
        <dbReference type="SAM" id="Phobius"/>
    </source>
</evidence>
<protein>
    <submittedName>
        <fullName evidence="3">Uncharacterized protein</fullName>
    </submittedName>
</protein>
<dbReference type="RefSeq" id="XP_015653948.1">
    <property type="nucleotide sequence ID" value="XM_015807409.1"/>
</dbReference>
<accession>A0A0M9FTA8</accession>
<dbReference type="OrthoDB" id="263421at2759"/>
<keyword evidence="2" id="KW-1133">Transmembrane helix</keyword>
<evidence type="ECO:0000313" key="3">
    <source>
        <dbReference type="EMBL" id="KPA75509.1"/>
    </source>
</evidence>
<dbReference type="OMA" id="SAKGWIN"/>
<keyword evidence="4" id="KW-1185">Reference proteome</keyword>
<name>A0A0M9FTA8_LEPPY</name>
<gene>
    <name evidence="3" type="ORF">ABB37_08406</name>
</gene>
<evidence type="ECO:0000313" key="4">
    <source>
        <dbReference type="Proteomes" id="UP000037923"/>
    </source>
</evidence>
<feature type="compositionally biased region" description="Acidic residues" evidence="1">
    <location>
        <begin position="258"/>
        <end position="267"/>
    </location>
</feature>
<dbReference type="Proteomes" id="UP000037923">
    <property type="component" value="Unassembled WGS sequence"/>
</dbReference>
<reference evidence="3 4" key="1">
    <citation type="submission" date="2015-07" db="EMBL/GenBank/DDBJ databases">
        <title>High-quality genome of monoxenous trypanosomatid Leptomonas pyrrhocoris.</title>
        <authorList>
            <person name="Flegontov P."/>
            <person name="Butenko A."/>
            <person name="Firsov S."/>
            <person name="Vlcek C."/>
            <person name="Logacheva M.D."/>
            <person name="Field M."/>
            <person name="Filatov D."/>
            <person name="Flegontova O."/>
            <person name="Gerasimov E."/>
            <person name="Jackson A.P."/>
            <person name="Kelly S."/>
            <person name="Opperdoes F."/>
            <person name="O'Reilly A."/>
            <person name="Votypka J."/>
            <person name="Yurchenko V."/>
            <person name="Lukes J."/>
        </authorList>
    </citation>
    <scope>NUCLEOTIDE SEQUENCE [LARGE SCALE GENOMIC DNA]</scope>
    <source>
        <strain evidence="3">H10</strain>
    </source>
</reference>
<feature type="compositionally biased region" description="Low complexity" evidence="1">
    <location>
        <begin position="284"/>
        <end position="362"/>
    </location>
</feature>
<dbReference type="GeneID" id="26908690"/>
<sequence length="362" mass="38353">MSRWHGLLLGGARSRSSSKSSHPSQRSSSVTTAAVRLGSLVVLCLVIAHVADAAVYTTALSAANVPGSGAAAANPLGGLYHACLTSQNASASSTDRNTLTVRTGAMADLLSLTVGSGTYYIAGYYDDVAKGWFWSDGASGAATQFGQGPFSAPVNNLLVLNWVQDYPQVEPGTKEIGKLKYMVYDGSRKGWINVAGTGTYDGVVCESQDRPSQAKKKFPWWAILIIVLGCVAAVVIFIVIIVRCCCKKTADGRGAGEVDSDEEGEAEDERKSFRSSRSGSMYTRSRSNNSFGSRRSGGSVASNKLSRASMSRKSSYSYSYSDSSRGSYVSGRNPSARSRWTSSSESYSSYSGSDSPSSSLLF</sequence>
<dbReference type="AlphaFoldDB" id="A0A0M9FTA8"/>
<keyword evidence="2" id="KW-0812">Transmembrane</keyword>
<dbReference type="VEuPathDB" id="TriTrypDB:LpyrH10_24_0460"/>
<proteinExistence type="predicted"/>
<comment type="caution">
    <text evidence="3">The sequence shown here is derived from an EMBL/GenBank/DDBJ whole genome shotgun (WGS) entry which is preliminary data.</text>
</comment>
<organism evidence="3 4">
    <name type="scientific">Leptomonas pyrrhocoris</name>
    <name type="common">Firebug parasite</name>
    <dbReference type="NCBI Taxonomy" id="157538"/>
    <lineage>
        <taxon>Eukaryota</taxon>
        <taxon>Discoba</taxon>
        <taxon>Euglenozoa</taxon>
        <taxon>Kinetoplastea</taxon>
        <taxon>Metakinetoplastina</taxon>
        <taxon>Trypanosomatida</taxon>
        <taxon>Trypanosomatidae</taxon>
        <taxon>Leishmaniinae</taxon>
        <taxon>Leptomonas</taxon>
    </lineage>
</organism>